<dbReference type="InterPro" id="IPR054692">
    <property type="entry name" value="LeuA-like_post-cat"/>
</dbReference>
<dbReference type="NCBIfam" id="NF002991">
    <property type="entry name" value="PRK03739.1"/>
    <property type="match status" value="1"/>
</dbReference>
<dbReference type="PROSITE" id="PS00816">
    <property type="entry name" value="AIPM_HOMOCIT_SYNTH_2"/>
    <property type="match status" value="1"/>
</dbReference>
<dbReference type="SUPFAM" id="SSF51569">
    <property type="entry name" value="Aldolase"/>
    <property type="match status" value="1"/>
</dbReference>
<evidence type="ECO:0000256" key="5">
    <source>
        <dbReference type="RuleBase" id="RU003523"/>
    </source>
</evidence>
<dbReference type="AlphaFoldDB" id="A0A559MIG5"/>
<dbReference type="SUPFAM" id="SSF89000">
    <property type="entry name" value="post-HMGL domain-like"/>
    <property type="match status" value="1"/>
</dbReference>
<dbReference type="GO" id="GO:0005739">
    <property type="term" value="C:mitochondrion"/>
    <property type="evidence" value="ECO:0007669"/>
    <property type="project" value="TreeGrafter"/>
</dbReference>
<dbReference type="PANTHER" id="PTHR46911">
    <property type="match status" value="1"/>
</dbReference>
<dbReference type="Proteomes" id="UP000315522">
    <property type="component" value="Unassembled WGS sequence"/>
</dbReference>
<dbReference type="EMBL" id="QGML01000256">
    <property type="protein sequence ID" value="TVY92743.1"/>
    <property type="molecule type" value="Genomic_DNA"/>
</dbReference>
<dbReference type="Gene3D" id="3.20.20.70">
    <property type="entry name" value="Aldolase class I"/>
    <property type="match status" value="1"/>
</dbReference>
<dbReference type="Gene3D" id="3.30.160.270">
    <property type="match status" value="1"/>
</dbReference>
<gene>
    <name evidence="8" type="primary">LEU4</name>
    <name evidence="8" type="ORF">LAWI1_G003466</name>
</gene>
<comment type="caution">
    <text evidence="8">The sequence shown here is derived from an EMBL/GenBank/DDBJ whole genome shotgun (WGS) entry which is preliminary data.</text>
</comment>
<dbReference type="InterPro" id="IPR013785">
    <property type="entry name" value="Aldolase_TIM"/>
</dbReference>
<evidence type="ECO:0000256" key="4">
    <source>
        <dbReference type="ARBA" id="ARBA00022679"/>
    </source>
</evidence>
<dbReference type="Pfam" id="PF00682">
    <property type="entry name" value="HMGL-like"/>
    <property type="match status" value="1"/>
</dbReference>
<proteinExistence type="inferred from homology"/>
<evidence type="ECO:0000256" key="2">
    <source>
        <dbReference type="ARBA" id="ARBA00009767"/>
    </source>
</evidence>
<evidence type="ECO:0000256" key="6">
    <source>
        <dbReference type="SAM" id="MobiDB-lite"/>
    </source>
</evidence>
<evidence type="ECO:0000256" key="1">
    <source>
        <dbReference type="ARBA" id="ARBA00000064"/>
    </source>
</evidence>
<organism evidence="8 9">
    <name type="scientific">Lachnellula willkommii</name>
    <dbReference type="NCBI Taxonomy" id="215461"/>
    <lineage>
        <taxon>Eukaryota</taxon>
        <taxon>Fungi</taxon>
        <taxon>Dikarya</taxon>
        <taxon>Ascomycota</taxon>
        <taxon>Pezizomycotina</taxon>
        <taxon>Leotiomycetes</taxon>
        <taxon>Helotiales</taxon>
        <taxon>Lachnaceae</taxon>
        <taxon>Lachnellula</taxon>
    </lineage>
</organism>
<dbReference type="InterPro" id="IPR036230">
    <property type="entry name" value="LeuA_allosteric_dom_sf"/>
</dbReference>
<comment type="similarity">
    <text evidence="2">Belongs to the alpha-IPM synthase/homocitrate synthase family. LeuA type 2 subfamily.</text>
</comment>
<dbReference type="InterPro" id="IPR002034">
    <property type="entry name" value="AIPM/Hcit_synth_CS"/>
</dbReference>
<feature type="region of interest" description="Disordered" evidence="6">
    <location>
        <begin position="1"/>
        <end position="26"/>
    </location>
</feature>
<name>A0A559MIG5_9HELO</name>
<comment type="catalytic activity">
    <reaction evidence="1">
        <text>3-methyl-2-oxobutanoate + acetyl-CoA + H2O = (2S)-2-isopropylmalate + CoA + H(+)</text>
        <dbReference type="Rhea" id="RHEA:21524"/>
        <dbReference type="ChEBI" id="CHEBI:1178"/>
        <dbReference type="ChEBI" id="CHEBI:11851"/>
        <dbReference type="ChEBI" id="CHEBI:15377"/>
        <dbReference type="ChEBI" id="CHEBI:15378"/>
        <dbReference type="ChEBI" id="CHEBI:57287"/>
        <dbReference type="ChEBI" id="CHEBI:57288"/>
        <dbReference type="EC" id="2.3.3.13"/>
    </reaction>
</comment>
<accession>A0A559MIG5</accession>
<keyword evidence="4 5" id="KW-0808">Transferase</keyword>
<feature type="domain" description="Pyruvate carboxyltransferase" evidence="7">
    <location>
        <begin position="33"/>
        <end position="310"/>
    </location>
</feature>
<dbReference type="Pfam" id="PF22615">
    <property type="entry name" value="IPMS_D2"/>
    <property type="match status" value="1"/>
</dbReference>
<dbReference type="EC" id="2.3.3.13" evidence="3"/>
<evidence type="ECO:0000313" key="9">
    <source>
        <dbReference type="Proteomes" id="UP000315522"/>
    </source>
</evidence>
<dbReference type="PANTHER" id="PTHR46911:SF1">
    <property type="entry name" value="2-ISOPROPYLMALATE SYNTHASE"/>
    <property type="match status" value="1"/>
</dbReference>
<dbReference type="PROSITE" id="PS00815">
    <property type="entry name" value="AIPM_HOMOCIT_SYNTH_1"/>
    <property type="match status" value="1"/>
</dbReference>
<evidence type="ECO:0000256" key="3">
    <source>
        <dbReference type="ARBA" id="ARBA00012973"/>
    </source>
</evidence>
<evidence type="ECO:0000259" key="7">
    <source>
        <dbReference type="PROSITE" id="PS50991"/>
    </source>
</evidence>
<protein>
    <recommendedName>
        <fullName evidence="3">2-isopropylmalate synthase</fullName>
        <ecNumber evidence="3">2.3.3.13</ecNumber>
    </recommendedName>
</protein>
<evidence type="ECO:0000313" key="8">
    <source>
        <dbReference type="EMBL" id="TVY92743.1"/>
    </source>
</evidence>
<dbReference type="GO" id="GO:0009098">
    <property type="term" value="P:L-leucine biosynthetic process"/>
    <property type="evidence" value="ECO:0007669"/>
    <property type="project" value="TreeGrafter"/>
</dbReference>
<keyword evidence="9" id="KW-1185">Reference proteome</keyword>
<dbReference type="PROSITE" id="PS50991">
    <property type="entry name" value="PYR_CT"/>
    <property type="match status" value="1"/>
</dbReference>
<reference evidence="8 9" key="1">
    <citation type="submission" date="2018-05" db="EMBL/GenBank/DDBJ databases">
        <title>Genome sequencing and assembly of the regulated plant pathogen Lachnellula willkommii and related sister species for the development of diagnostic species identification markers.</title>
        <authorList>
            <person name="Giroux E."/>
            <person name="Bilodeau G."/>
        </authorList>
    </citation>
    <scope>NUCLEOTIDE SEQUENCE [LARGE SCALE GENOMIC DNA]</scope>
    <source>
        <strain evidence="8 9">CBS 172.35</strain>
    </source>
</reference>
<dbReference type="InterPro" id="IPR000891">
    <property type="entry name" value="PYR_CT"/>
</dbReference>
<dbReference type="GO" id="GO:0003852">
    <property type="term" value="F:2-isopropylmalate synthase activity"/>
    <property type="evidence" value="ECO:0007669"/>
    <property type="project" value="UniProtKB-EC"/>
</dbReference>
<sequence length="582" mass="64826">MPMLQNPSEKYAPFNPPTFPDRKWPSKTITQAPRWLATDLRDGNQSLAFPMTVEQKWTYFQLLVRIGFKEIDVSFPSASDTEFMFTRKLVDIPNIVPEDVWLQVLSPCRRELIRRTVDSVQGAKKAIISLYIASSDNFQKTIFGLSNQDVLNIAVDCVQYTKSITKDDPNQQRTTWNLMFSPEAFSDTDTSYAIALGEAVRNAWEPTVDAPMILNLPATVEMSTPNTFADQVELFCQGFPQEDVIVSLHPHNDRGCAVAAAELGQLAGARRVEGCLFGNGERTGNVDLVTLALNLYTQGVDPRLDFSDLPSIRKTIEHLTRIPVHTRAPYAGDSVFLAYSGSHQDAINKGFKKWNNPSPGQKNLWKVPYLPLDPKDIGNTHESIILVNSQSGKGGVAWTLEKLVDLDMPKELQQDFSKVVKRRADEAGRVLTSVEIQELFCSEYRVTNKDPRILKYEVERRRDDGLVMVSAILIIHGSARGIQGVSDTVGNAISNSIAVDTGLQISFEVFECNWSDEGRTRRIAIAKCQLKDGLCGAWGANINDSCEQADLLACLSSLLSLQESAPSLRLLTITSLDDYCHF</sequence>